<dbReference type="GO" id="GO:0030313">
    <property type="term" value="C:cell envelope"/>
    <property type="evidence" value="ECO:0007669"/>
    <property type="project" value="UniProtKB-SubCell"/>
</dbReference>
<evidence type="ECO:0000256" key="5">
    <source>
        <dbReference type="ARBA" id="ARBA00023284"/>
    </source>
</evidence>
<dbReference type="GO" id="GO:0016209">
    <property type="term" value="F:antioxidant activity"/>
    <property type="evidence" value="ECO:0007669"/>
    <property type="project" value="InterPro"/>
</dbReference>
<keyword evidence="2" id="KW-0201">Cytochrome c-type biogenesis</keyword>
<keyword evidence="4" id="KW-1015">Disulfide bond</keyword>
<protein>
    <submittedName>
        <fullName evidence="8">Thiol-disulfide isomerase or thioredoxin</fullName>
    </submittedName>
</protein>
<dbReference type="GO" id="GO:0016853">
    <property type="term" value="F:isomerase activity"/>
    <property type="evidence" value="ECO:0007669"/>
    <property type="project" value="UniProtKB-KW"/>
</dbReference>
<organism evidence="8 9">
    <name type="scientific">Asanoa hainanensis</name>
    <dbReference type="NCBI Taxonomy" id="560556"/>
    <lineage>
        <taxon>Bacteria</taxon>
        <taxon>Bacillati</taxon>
        <taxon>Actinomycetota</taxon>
        <taxon>Actinomycetes</taxon>
        <taxon>Micromonosporales</taxon>
        <taxon>Micromonosporaceae</taxon>
        <taxon>Asanoa</taxon>
    </lineage>
</organism>
<dbReference type="InterPro" id="IPR013766">
    <property type="entry name" value="Thioredoxin_domain"/>
</dbReference>
<keyword evidence="5" id="KW-0676">Redox-active center</keyword>
<evidence type="ECO:0000256" key="4">
    <source>
        <dbReference type="ARBA" id="ARBA00023157"/>
    </source>
</evidence>
<dbReference type="EMBL" id="FZPH01000019">
    <property type="protein sequence ID" value="SNT64913.1"/>
    <property type="molecule type" value="Genomic_DNA"/>
</dbReference>
<dbReference type="InterPro" id="IPR050553">
    <property type="entry name" value="Thioredoxin_ResA/DsbE_sf"/>
</dbReference>
<dbReference type="RefSeq" id="WP_089254689.1">
    <property type="nucleotide sequence ID" value="NZ_FZPH01000019.1"/>
</dbReference>
<feature type="domain" description="Thioredoxin" evidence="7">
    <location>
        <begin position="68"/>
        <end position="205"/>
    </location>
</feature>
<evidence type="ECO:0000256" key="2">
    <source>
        <dbReference type="ARBA" id="ARBA00022748"/>
    </source>
</evidence>
<dbReference type="Gene3D" id="3.40.30.10">
    <property type="entry name" value="Glutaredoxin"/>
    <property type="match status" value="1"/>
</dbReference>
<feature type="region of interest" description="Disordered" evidence="6">
    <location>
        <begin position="23"/>
        <end position="43"/>
    </location>
</feature>
<dbReference type="GO" id="GO:0017004">
    <property type="term" value="P:cytochrome complex assembly"/>
    <property type="evidence" value="ECO:0007669"/>
    <property type="project" value="UniProtKB-KW"/>
</dbReference>
<dbReference type="PANTHER" id="PTHR42852">
    <property type="entry name" value="THIOL:DISULFIDE INTERCHANGE PROTEIN DSBE"/>
    <property type="match status" value="1"/>
</dbReference>
<keyword evidence="8" id="KW-0413">Isomerase</keyword>
<dbReference type="AlphaFoldDB" id="A0A239PD85"/>
<keyword evidence="9" id="KW-1185">Reference proteome</keyword>
<evidence type="ECO:0000313" key="9">
    <source>
        <dbReference type="Proteomes" id="UP000198362"/>
    </source>
</evidence>
<evidence type="ECO:0000256" key="1">
    <source>
        <dbReference type="ARBA" id="ARBA00004196"/>
    </source>
</evidence>
<sequence>MKRYLPLVVLLVVGLLAGIGVRSCSDRSSSDDSSAEPVGSAAPPAMSFADCEALTKPPAESTSARSGAPTSVKLPTASLPCFGGGDLRLADVRGPAVINLWGSWCEPCRAELPAVEAVAKRTTGLVHFLGVDTRDIRSNGEDMVTEFGLSYPSVFDQNEQVRVALKQAGIPVTLFVDATGKVVHLYNGTALDEAALTDLVQRHLGVAVPVG</sequence>
<dbReference type="InterPro" id="IPR036249">
    <property type="entry name" value="Thioredoxin-like_sf"/>
</dbReference>
<dbReference type="CDD" id="cd02966">
    <property type="entry name" value="TlpA_like_family"/>
    <property type="match status" value="1"/>
</dbReference>
<evidence type="ECO:0000256" key="6">
    <source>
        <dbReference type="SAM" id="MobiDB-lite"/>
    </source>
</evidence>
<name>A0A239PD85_9ACTN</name>
<dbReference type="Proteomes" id="UP000198362">
    <property type="component" value="Unassembled WGS sequence"/>
</dbReference>
<proteinExistence type="predicted"/>
<evidence type="ECO:0000259" key="7">
    <source>
        <dbReference type="PROSITE" id="PS51352"/>
    </source>
</evidence>
<keyword evidence="3" id="KW-0812">Transmembrane</keyword>
<dbReference type="OrthoDB" id="9796554at2"/>
<reference evidence="8 9" key="1">
    <citation type="submission" date="2017-06" db="EMBL/GenBank/DDBJ databases">
        <authorList>
            <person name="Kim H.J."/>
            <person name="Triplett B.A."/>
        </authorList>
    </citation>
    <scope>NUCLEOTIDE SEQUENCE [LARGE SCALE GENOMIC DNA]</scope>
    <source>
        <strain evidence="8 9">CGMCC 4.5593</strain>
    </source>
</reference>
<dbReference type="SUPFAM" id="SSF52833">
    <property type="entry name" value="Thioredoxin-like"/>
    <property type="match status" value="1"/>
</dbReference>
<dbReference type="InterPro" id="IPR017937">
    <property type="entry name" value="Thioredoxin_CS"/>
</dbReference>
<accession>A0A239PD85</accession>
<dbReference type="PROSITE" id="PS00194">
    <property type="entry name" value="THIOREDOXIN_1"/>
    <property type="match status" value="1"/>
</dbReference>
<gene>
    <name evidence="8" type="ORF">SAMN05421812_1192</name>
</gene>
<evidence type="ECO:0000256" key="3">
    <source>
        <dbReference type="ARBA" id="ARBA00022968"/>
    </source>
</evidence>
<dbReference type="PROSITE" id="PS51352">
    <property type="entry name" value="THIOREDOXIN_2"/>
    <property type="match status" value="1"/>
</dbReference>
<comment type="subcellular location">
    <subcellularLocation>
        <location evidence="1">Cell envelope</location>
    </subcellularLocation>
</comment>
<dbReference type="Pfam" id="PF00578">
    <property type="entry name" value="AhpC-TSA"/>
    <property type="match status" value="1"/>
</dbReference>
<keyword evidence="3" id="KW-0735">Signal-anchor</keyword>
<evidence type="ECO:0000313" key="8">
    <source>
        <dbReference type="EMBL" id="SNT64913.1"/>
    </source>
</evidence>
<dbReference type="GO" id="GO:0016491">
    <property type="term" value="F:oxidoreductase activity"/>
    <property type="evidence" value="ECO:0007669"/>
    <property type="project" value="InterPro"/>
</dbReference>
<dbReference type="PANTHER" id="PTHR42852:SF6">
    <property type="entry name" value="THIOL:DISULFIDE INTERCHANGE PROTEIN DSBE"/>
    <property type="match status" value="1"/>
</dbReference>
<dbReference type="InterPro" id="IPR000866">
    <property type="entry name" value="AhpC/TSA"/>
</dbReference>